<evidence type="ECO:0000313" key="2">
    <source>
        <dbReference type="EMBL" id="RLN08791.1"/>
    </source>
</evidence>
<organism evidence="2 3">
    <name type="scientific">Panicum miliaceum</name>
    <name type="common">Proso millet</name>
    <name type="synonym">Broomcorn millet</name>
    <dbReference type="NCBI Taxonomy" id="4540"/>
    <lineage>
        <taxon>Eukaryota</taxon>
        <taxon>Viridiplantae</taxon>
        <taxon>Streptophyta</taxon>
        <taxon>Embryophyta</taxon>
        <taxon>Tracheophyta</taxon>
        <taxon>Spermatophyta</taxon>
        <taxon>Magnoliopsida</taxon>
        <taxon>Liliopsida</taxon>
        <taxon>Poales</taxon>
        <taxon>Poaceae</taxon>
        <taxon>PACMAD clade</taxon>
        <taxon>Panicoideae</taxon>
        <taxon>Panicodae</taxon>
        <taxon>Paniceae</taxon>
        <taxon>Panicinae</taxon>
        <taxon>Panicum</taxon>
        <taxon>Panicum sect. Panicum</taxon>
    </lineage>
</organism>
<dbReference type="Proteomes" id="UP000275267">
    <property type="component" value="Unassembled WGS sequence"/>
</dbReference>
<feature type="compositionally biased region" description="Basic and acidic residues" evidence="1">
    <location>
        <begin position="117"/>
        <end position="127"/>
    </location>
</feature>
<name>A0A3L6RSL1_PANMI</name>
<reference evidence="3" key="1">
    <citation type="journal article" date="2019" name="Nat. Commun.">
        <title>The genome of broomcorn millet.</title>
        <authorList>
            <person name="Zou C."/>
            <person name="Miki D."/>
            <person name="Li D."/>
            <person name="Tang Q."/>
            <person name="Xiao L."/>
            <person name="Rajput S."/>
            <person name="Deng P."/>
            <person name="Jia W."/>
            <person name="Huang R."/>
            <person name="Zhang M."/>
            <person name="Sun Y."/>
            <person name="Hu J."/>
            <person name="Fu X."/>
            <person name="Schnable P.S."/>
            <person name="Li F."/>
            <person name="Zhang H."/>
            <person name="Feng B."/>
            <person name="Zhu X."/>
            <person name="Liu R."/>
            <person name="Schnable J.C."/>
            <person name="Zhu J.-K."/>
            <person name="Zhang H."/>
        </authorList>
    </citation>
    <scope>NUCLEOTIDE SEQUENCE [LARGE SCALE GENOMIC DNA]</scope>
</reference>
<comment type="caution">
    <text evidence="2">The sequence shown here is derived from an EMBL/GenBank/DDBJ whole genome shotgun (WGS) entry which is preliminary data.</text>
</comment>
<feature type="compositionally biased region" description="Low complexity" evidence="1">
    <location>
        <begin position="99"/>
        <end position="116"/>
    </location>
</feature>
<dbReference type="EMBL" id="PQIB02000007">
    <property type="protein sequence ID" value="RLN08791.1"/>
    <property type="molecule type" value="Genomic_DNA"/>
</dbReference>
<sequence length="127" mass="12553">MGACATKPGDLKVKGEAPLVAEDAAAAPVASEEKAKADVVVPAAAEADPADASRRRSLSDLLKQEASAATEQDGAAGELKGDPHGDVQAVVEEEKSVDPDSVQVVVPPAAAAAPSAEEGKVADDASA</sequence>
<keyword evidence="3" id="KW-1185">Reference proteome</keyword>
<feature type="compositionally biased region" description="Low complexity" evidence="1">
    <location>
        <begin position="38"/>
        <end position="47"/>
    </location>
</feature>
<proteinExistence type="predicted"/>
<accession>A0A3L6RSL1</accession>
<protein>
    <submittedName>
        <fullName evidence="2">Skin secretory protein xP2-like</fullName>
    </submittedName>
</protein>
<evidence type="ECO:0000256" key="1">
    <source>
        <dbReference type="SAM" id="MobiDB-lite"/>
    </source>
</evidence>
<dbReference type="AlphaFoldDB" id="A0A3L6RSL1"/>
<evidence type="ECO:0000313" key="3">
    <source>
        <dbReference type="Proteomes" id="UP000275267"/>
    </source>
</evidence>
<feature type="region of interest" description="Disordered" evidence="1">
    <location>
        <begin position="23"/>
        <end position="127"/>
    </location>
</feature>
<dbReference type="OrthoDB" id="694082at2759"/>
<gene>
    <name evidence="2" type="ORF">C2845_PM11G07290</name>
</gene>